<dbReference type="InterPro" id="IPR013762">
    <property type="entry name" value="Integrase-like_cat_sf"/>
</dbReference>
<sequence>MKRIRFQQGSLRLYERAAGDQVWEYRWYETQLDGTRRRRSCIIGSRHEYPTDALAQKAVVALRASINAETPRAQIDAISFSTLTQHYREKELCEGGNKTFATIRTNEGYLERWILPRWSSYRLKDVKAVIVEEWLKSLPLANGSKAKIRNLMHAIFNHAIRWEWHDKNPITHVRQSAKRQRVPLVLNIEQLKSLLEYLKEPGKTAVLLDILTGLRVSELLALKWSDVDFENLELHVTRSISLQRVGPCKTEASQKPVPLDPELAEVLLLWRRRSPYPMDDDWVFASPASKGELPYWSYSLFRVYIRPALKAAGITGKVGWHTFRHSFATILKSHGEDVKTVQELLRHANSSVTMNLYAQAVTDIKRSAQSKVARLVFEPKKGNSE</sequence>
<evidence type="ECO:0000256" key="1">
    <source>
        <dbReference type="ARBA" id="ARBA00008857"/>
    </source>
</evidence>
<dbReference type="InterPro" id="IPR050090">
    <property type="entry name" value="Tyrosine_recombinase_XerCD"/>
</dbReference>
<keyword evidence="3" id="KW-0233">DNA recombination</keyword>
<protein>
    <submittedName>
        <fullName evidence="5">Site-specific recombinase XerD</fullName>
    </submittedName>
</protein>
<dbReference type="EMBL" id="SMGK01000001">
    <property type="protein sequence ID" value="TCK75930.1"/>
    <property type="molecule type" value="Genomic_DNA"/>
</dbReference>
<dbReference type="InterPro" id="IPR011010">
    <property type="entry name" value="DNA_brk_join_enz"/>
</dbReference>
<dbReference type="OrthoDB" id="104151at2"/>
<evidence type="ECO:0000313" key="6">
    <source>
        <dbReference type="Proteomes" id="UP000295210"/>
    </source>
</evidence>
<dbReference type="PROSITE" id="PS51898">
    <property type="entry name" value="TYR_RECOMBINASE"/>
    <property type="match status" value="1"/>
</dbReference>
<evidence type="ECO:0000313" key="5">
    <source>
        <dbReference type="EMBL" id="TCK75930.1"/>
    </source>
</evidence>
<keyword evidence="6" id="KW-1185">Reference proteome</keyword>
<reference evidence="5 6" key="1">
    <citation type="submission" date="2019-03" db="EMBL/GenBank/DDBJ databases">
        <title>Genomic Encyclopedia of Type Strains, Phase IV (KMG-IV): sequencing the most valuable type-strain genomes for metagenomic binning, comparative biology and taxonomic classification.</title>
        <authorList>
            <person name="Goeker M."/>
        </authorList>
    </citation>
    <scope>NUCLEOTIDE SEQUENCE [LARGE SCALE GENOMIC DNA]</scope>
    <source>
        <strain evidence="5 6">DSM 103428</strain>
    </source>
</reference>
<evidence type="ECO:0000256" key="2">
    <source>
        <dbReference type="ARBA" id="ARBA00023125"/>
    </source>
</evidence>
<feature type="domain" description="Tyr recombinase" evidence="4">
    <location>
        <begin position="181"/>
        <end position="370"/>
    </location>
</feature>
<evidence type="ECO:0000256" key="3">
    <source>
        <dbReference type="ARBA" id="ARBA00023172"/>
    </source>
</evidence>
<comment type="similarity">
    <text evidence="1">Belongs to the 'phage' integrase family.</text>
</comment>
<dbReference type="InterPro" id="IPR002104">
    <property type="entry name" value="Integrase_catalytic"/>
</dbReference>
<name>A0A4R1LED3_9BACT</name>
<proteinExistence type="inferred from homology"/>
<dbReference type="GO" id="GO:0003677">
    <property type="term" value="F:DNA binding"/>
    <property type="evidence" value="ECO:0007669"/>
    <property type="project" value="UniProtKB-KW"/>
</dbReference>
<dbReference type="AlphaFoldDB" id="A0A4R1LED3"/>
<dbReference type="InterPro" id="IPR010998">
    <property type="entry name" value="Integrase_recombinase_N"/>
</dbReference>
<dbReference type="PANTHER" id="PTHR30349:SF64">
    <property type="entry name" value="PROPHAGE INTEGRASE INTD-RELATED"/>
    <property type="match status" value="1"/>
</dbReference>
<evidence type="ECO:0000259" key="4">
    <source>
        <dbReference type="PROSITE" id="PS51898"/>
    </source>
</evidence>
<dbReference type="PANTHER" id="PTHR30349">
    <property type="entry name" value="PHAGE INTEGRASE-RELATED"/>
    <property type="match status" value="1"/>
</dbReference>
<gene>
    <name evidence="5" type="ORF">C7378_0932</name>
</gene>
<dbReference type="Gene3D" id="1.10.150.130">
    <property type="match status" value="1"/>
</dbReference>
<dbReference type="GO" id="GO:0015074">
    <property type="term" value="P:DNA integration"/>
    <property type="evidence" value="ECO:0007669"/>
    <property type="project" value="InterPro"/>
</dbReference>
<dbReference type="GO" id="GO:0006310">
    <property type="term" value="P:DNA recombination"/>
    <property type="evidence" value="ECO:0007669"/>
    <property type="project" value="UniProtKB-KW"/>
</dbReference>
<dbReference type="SUPFAM" id="SSF56349">
    <property type="entry name" value="DNA breaking-rejoining enzymes"/>
    <property type="match status" value="1"/>
</dbReference>
<keyword evidence="2" id="KW-0238">DNA-binding</keyword>
<dbReference type="Gene3D" id="1.10.443.10">
    <property type="entry name" value="Intergrase catalytic core"/>
    <property type="match status" value="1"/>
</dbReference>
<comment type="caution">
    <text evidence="5">The sequence shown here is derived from an EMBL/GenBank/DDBJ whole genome shotgun (WGS) entry which is preliminary data.</text>
</comment>
<dbReference type="Pfam" id="PF00589">
    <property type="entry name" value="Phage_integrase"/>
    <property type="match status" value="1"/>
</dbReference>
<accession>A0A4R1LED3</accession>
<dbReference type="RefSeq" id="WP_131992296.1">
    <property type="nucleotide sequence ID" value="NZ_SMGK01000001.1"/>
</dbReference>
<dbReference type="Proteomes" id="UP000295210">
    <property type="component" value="Unassembled WGS sequence"/>
</dbReference>
<organism evidence="5 6">
    <name type="scientific">Acidipila rosea</name>
    <dbReference type="NCBI Taxonomy" id="768535"/>
    <lineage>
        <taxon>Bacteria</taxon>
        <taxon>Pseudomonadati</taxon>
        <taxon>Acidobacteriota</taxon>
        <taxon>Terriglobia</taxon>
        <taxon>Terriglobales</taxon>
        <taxon>Acidobacteriaceae</taxon>
        <taxon>Acidipila</taxon>
    </lineage>
</organism>
<dbReference type="CDD" id="cd01189">
    <property type="entry name" value="INT_ICEBs1_C_like"/>
    <property type="match status" value="1"/>
</dbReference>